<dbReference type="CDD" id="cd04301">
    <property type="entry name" value="NAT_SF"/>
    <property type="match status" value="1"/>
</dbReference>
<dbReference type="PROSITE" id="PS51186">
    <property type="entry name" value="GNAT"/>
    <property type="match status" value="1"/>
</dbReference>
<protein>
    <recommendedName>
        <fullName evidence="1">N-acetyltransferase domain-containing protein</fullName>
    </recommendedName>
</protein>
<comment type="caution">
    <text evidence="2">The sequence shown here is derived from an EMBL/GenBank/DDBJ whole genome shotgun (WGS) entry which is preliminary data.</text>
</comment>
<dbReference type="InterPro" id="IPR000182">
    <property type="entry name" value="GNAT_dom"/>
</dbReference>
<dbReference type="OrthoDB" id="9812289at2"/>
<dbReference type="GO" id="GO:0016747">
    <property type="term" value="F:acyltransferase activity, transferring groups other than amino-acyl groups"/>
    <property type="evidence" value="ECO:0007669"/>
    <property type="project" value="InterPro"/>
</dbReference>
<dbReference type="SUPFAM" id="SSF55729">
    <property type="entry name" value="Acyl-CoA N-acyltransferases (Nat)"/>
    <property type="match status" value="1"/>
</dbReference>
<gene>
    <name evidence="2" type="ORF">A6M13_14600</name>
</gene>
<keyword evidence="3" id="KW-1185">Reference proteome</keyword>
<accession>A0A1C0YCK8</accession>
<dbReference type="InterPro" id="IPR016181">
    <property type="entry name" value="Acyl_CoA_acyltransferase"/>
</dbReference>
<evidence type="ECO:0000259" key="1">
    <source>
        <dbReference type="PROSITE" id="PS51186"/>
    </source>
</evidence>
<evidence type="ECO:0000313" key="3">
    <source>
        <dbReference type="Proteomes" id="UP000093199"/>
    </source>
</evidence>
<evidence type="ECO:0000313" key="2">
    <source>
        <dbReference type="EMBL" id="OCS84874.1"/>
    </source>
</evidence>
<dbReference type="Gene3D" id="3.40.630.30">
    <property type="match status" value="1"/>
</dbReference>
<sequence>MEYVQFHKIPEKYMASLQRVHENVFGEPLSPSKLQDRPQFLALLAIEHEQVVAFKFGYEVEQGIFYSWLGGVDPTYRRQGIAIQLMNMQHSILTSLGYEAVRTYSRNERKEMLIVNLKSGFDIVDTFTDHKGRHKIVLEKCLKKVES</sequence>
<feature type="domain" description="N-acetyltransferase" evidence="1">
    <location>
        <begin position="4"/>
        <end position="143"/>
    </location>
</feature>
<dbReference type="STRING" id="33978.A6M13_14600"/>
<dbReference type="AlphaFoldDB" id="A0A1C0YCK8"/>
<proteinExistence type="predicted"/>
<dbReference type="RefSeq" id="WP_066545423.1">
    <property type="nucleotide sequence ID" value="NZ_MASJ01000019.1"/>
</dbReference>
<name>A0A1C0YCK8_9BACL</name>
<reference evidence="2 3" key="1">
    <citation type="submission" date="2016-07" db="EMBL/GenBank/DDBJ databases">
        <title>Caryophanon tenue genome sequencing.</title>
        <authorList>
            <person name="Verma A."/>
            <person name="Pal Y."/>
            <person name="Krishnamurthi S."/>
        </authorList>
    </citation>
    <scope>NUCLEOTIDE SEQUENCE [LARGE SCALE GENOMIC DNA]</scope>
    <source>
        <strain evidence="2 3">DSM 14152</strain>
    </source>
</reference>
<organism evidence="2 3">
    <name type="scientific">Caryophanon tenue</name>
    <dbReference type="NCBI Taxonomy" id="33978"/>
    <lineage>
        <taxon>Bacteria</taxon>
        <taxon>Bacillati</taxon>
        <taxon>Bacillota</taxon>
        <taxon>Bacilli</taxon>
        <taxon>Bacillales</taxon>
        <taxon>Caryophanaceae</taxon>
        <taxon>Caryophanon</taxon>
    </lineage>
</organism>
<dbReference type="EMBL" id="MASJ01000019">
    <property type="protein sequence ID" value="OCS84874.1"/>
    <property type="molecule type" value="Genomic_DNA"/>
</dbReference>
<dbReference type="Proteomes" id="UP000093199">
    <property type="component" value="Unassembled WGS sequence"/>
</dbReference>